<gene>
    <name evidence="1" type="ORF">CCS01_09365</name>
</gene>
<evidence type="ECO:0000313" key="2">
    <source>
        <dbReference type="Proteomes" id="UP000239724"/>
    </source>
</evidence>
<dbReference type="EMBL" id="NHRY01000085">
    <property type="protein sequence ID" value="PPQ34867.1"/>
    <property type="molecule type" value="Genomic_DNA"/>
</dbReference>
<name>A0A2S6NJD4_RHOGL</name>
<dbReference type="OrthoDB" id="573771at2"/>
<comment type="caution">
    <text evidence="1">The sequence shown here is derived from an EMBL/GenBank/DDBJ whole genome shotgun (WGS) entry which is preliminary data.</text>
</comment>
<dbReference type="Proteomes" id="UP000239724">
    <property type="component" value="Unassembled WGS sequence"/>
</dbReference>
<protein>
    <submittedName>
        <fullName evidence="1">Addiction module antitoxin</fullName>
    </submittedName>
</protein>
<accession>A0A2S6NJD4</accession>
<reference evidence="1 2" key="1">
    <citation type="journal article" date="2018" name="Arch. Microbiol.">
        <title>New insights into the metabolic potential of the phototrophic purple bacterium Rhodopila globiformis DSM 161(T) from its draft genome sequence and evidence for a vanadium-dependent nitrogenase.</title>
        <authorList>
            <person name="Imhoff J.F."/>
            <person name="Rahn T."/>
            <person name="Kunzel S."/>
            <person name="Neulinger S.C."/>
        </authorList>
    </citation>
    <scope>NUCLEOTIDE SEQUENCE [LARGE SCALE GENOMIC DNA]</scope>
    <source>
        <strain evidence="1 2">DSM 161</strain>
    </source>
</reference>
<sequence length="80" mass="8702">MPKRLSITVDAEVYDGLHRVIGRRRISRFLNDLARPHAVDQDLRAGYAAMAADEEREAGAAAWCEGLAGDVADEPGRHSG</sequence>
<keyword evidence="2" id="KW-1185">Reference proteome</keyword>
<proteinExistence type="predicted"/>
<organism evidence="1 2">
    <name type="scientific">Rhodopila globiformis</name>
    <name type="common">Rhodopseudomonas globiformis</name>
    <dbReference type="NCBI Taxonomy" id="1071"/>
    <lineage>
        <taxon>Bacteria</taxon>
        <taxon>Pseudomonadati</taxon>
        <taxon>Pseudomonadota</taxon>
        <taxon>Alphaproteobacteria</taxon>
        <taxon>Acetobacterales</taxon>
        <taxon>Acetobacteraceae</taxon>
        <taxon>Rhodopila</taxon>
    </lineage>
</organism>
<evidence type="ECO:0000313" key="1">
    <source>
        <dbReference type="EMBL" id="PPQ34867.1"/>
    </source>
</evidence>
<dbReference type="AlphaFoldDB" id="A0A2S6NJD4"/>